<keyword evidence="2" id="KW-1133">Transmembrane helix</keyword>
<dbReference type="PATRIC" id="fig|1360.100.peg.340"/>
<name>A0A0B8QWK8_LACLL</name>
<accession>A0A0B8QWK8</accession>
<dbReference type="Proteomes" id="UP000031847">
    <property type="component" value="Unassembled WGS sequence"/>
</dbReference>
<protein>
    <submittedName>
        <fullName evidence="3">Uncharacterized protein</fullName>
    </submittedName>
</protein>
<feature type="region of interest" description="Disordered" evidence="1">
    <location>
        <begin position="81"/>
        <end position="115"/>
    </location>
</feature>
<dbReference type="EMBL" id="BBSI01000012">
    <property type="protein sequence ID" value="GAM79313.1"/>
    <property type="molecule type" value="Genomic_DNA"/>
</dbReference>
<organism evidence="3 4">
    <name type="scientific">Lactococcus lactis subsp. lactis</name>
    <name type="common">Streptococcus lactis</name>
    <dbReference type="NCBI Taxonomy" id="1360"/>
    <lineage>
        <taxon>Bacteria</taxon>
        <taxon>Bacillati</taxon>
        <taxon>Bacillota</taxon>
        <taxon>Bacilli</taxon>
        <taxon>Lactobacillales</taxon>
        <taxon>Streptococcaceae</taxon>
        <taxon>Lactococcus</taxon>
    </lineage>
</organism>
<feature type="transmembrane region" description="Helical" evidence="2">
    <location>
        <begin position="47"/>
        <end position="71"/>
    </location>
</feature>
<keyword evidence="2" id="KW-0472">Membrane</keyword>
<evidence type="ECO:0000313" key="4">
    <source>
        <dbReference type="Proteomes" id="UP000031847"/>
    </source>
</evidence>
<evidence type="ECO:0000256" key="2">
    <source>
        <dbReference type="SAM" id="Phobius"/>
    </source>
</evidence>
<evidence type="ECO:0000256" key="1">
    <source>
        <dbReference type="SAM" id="MobiDB-lite"/>
    </source>
</evidence>
<proteinExistence type="predicted"/>
<dbReference type="AlphaFoldDB" id="A0A0B8QWK8"/>
<feature type="compositionally biased region" description="Basic and acidic residues" evidence="1">
    <location>
        <begin position="103"/>
        <end position="115"/>
    </location>
</feature>
<evidence type="ECO:0000313" key="3">
    <source>
        <dbReference type="EMBL" id="GAM79313.1"/>
    </source>
</evidence>
<comment type="caution">
    <text evidence="3">The sequence shown here is derived from an EMBL/GenBank/DDBJ whole genome shotgun (WGS) entry which is preliminary data.</text>
</comment>
<dbReference type="RefSeq" id="WP_044009611.1">
    <property type="nucleotide sequence ID" value="NZ_BAABQR010000004.1"/>
</dbReference>
<sequence length="225" mass="25862">MIRKKEWEKSFKNVNGREPNEEDYEKALSLGLVREESSVPNSNKKTVLVLGTVIVSLLIFAIGILLTIFFYPSPKSSQASFASSTSQSSKKERESTDTGSSIDYKDSSKLSQEDQEKLEEGYKSIELEKEAWHRQMLRDIITMYAEPKISYSDSQFQEKYDSDYKQCTEAIENKVKEILPEHLRAYTEAHYENGGLGLPTFDNIINEARTYYNSTTKNWTFPQDS</sequence>
<gene>
    <name evidence="3" type="ORF">JCM5805K_0420</name>
</gene>
<reference evidence="3 4" key="1">
    <citation type="submission" date="2015-01" db="EMBL/GenBank/DDBJ databases">
        <title>Lactococcus lactis subsp.lactis JCM 5805 whole genome shotgun sequence.</title>
        <authorList>
            <person name="Fujii T."/>
            <person name="Tomita Y."/>
            <person name="Ikushima S."/>
            <person name="Fujiwara D."/>
        </authorList>
    </citation>
    <scope>NUCLEOTIDE SEQUENCE [LARGE SCALE GENOMIC DNA]</scope>
    <source>
        <strain evidence="3 4">JCM 5805</strain>
    </source>
</reference>
<keyword evidence="2" id="KW-0812">Transmembrane</keyword>